<dbReference type="Pfam" id="PF06865">
    <property type="entry name" value="Ppnp"/>
    <property type="match status" value="1"/>
</dbReference>
<dbReference type="HOGENOM" id="CLU_157874_0_0_6"/>
<dbReference type="GO" id="GO:0047975">
    <property type="term" value="F:guanosine phosphorylase activity"/>
    <property type="evidence" value="ECO:0007669"/>
    <property type="project" value="RHEA"/>
</dbReference>
<comment type="catalytic activity">
    <reaction evidence="3">
        <text>xanthosine + phosphate = alpha-D-ribose 1-phosphate + xanthine</text>
        <dbReference type="Rhea" id="RHEA:27638"/>
        <dbReference type="ChEBI" id="CHEBI:17712"/>
        <dbReference type="ChEBI" id="CHEBI:18107"/>
        <dbReference type="ChEBI" id="CHEBI:43474"/>
        <dbReference type="ChEBI" id="CHEBI:57720"/>
        <dbReference type="EC" id="2.4.2.1"/>
    </reaction>
</comment>
<dbReference type="Proteomes" id="UP000001870">
    <property type="component" value="Chromosome"/>
</dbReference>
<dbReference type="FunFam" id="2.60.120.10:FF:000016">
    <property type="entry name" value="Pyrimidine/purine nucleoside phosphorylase"/>
    <property type="match status" value="1"/>
</dbReference>
<dbReference type="EC" id="2.4.2.2" evidence="3"/>
<dbReference type="KEGG" id="amc:MADE_1006050"/>
<comment type="catalytic activity">
    <reaction evidence="3">
        <text>a purine D-ribonucleoside + phosphate = a purine nucleobase + alpha-D-ribose 1-phosphate</text>
        <dbReference type="Rhea" id="RHEA:19805"/>
        <dbReference type="ChEBI" id="CHEBI:26386"/>
        <dbReference type="ChEBI" id="CHEBI:43474"/>
        <dbReference type="ChEBI" id="CHEBI:57720"/>
        <dbReference type="ChEBI" id="CHEBI:142355"/>
        <dbReference type="EC" id="2.4.2.1"/>
    </reaction>
</comment>
<keyword evidence="2 3" id="KW-0808">Transferase</keyword>
<organism evidence="4 5">
    <name type="scientific">Alteromonas mediterranea (strain DSM 17117 / CIP 110805 / LMG 28347 / Deep ecotype)</name>
    <dbReference type="NCBI Taxonomy" id="1774373"/>
    <lineage>
        <taxon>Bacteria</taxon>
        <taxon>Pseudomonadati</taxon>
        <taxon>Pseudomonadota</taxon>
        <taxon>Gammaproteobacteria</taxon>
        <taxon>Alteromonadales</taxon>
        <taxon>Alteromonadaceae</taxon>
        <taxon>Alteromonas/Salinimonas group</taxon>
        <taxon>Alteromonas</taxon>
    </lineage>
</organism>
<dbReference type="EC" id="2.4.2.1" evidence="3"/>
<comment type="similarity">
    <text evidence="3">Belongs to the nucleoside phosphorylase PpnP family.</text>
</comment>
<accession>F2G410</accession>
<dbReference type="InterPro" id="IPR014710">
    <property type="entry name" value="RmlC-like_jellyroll"/>
</dbReference>
<comment type="catalytic activity">
    <reaction evidence="3">
        <text>thymidine + phosphate = 2-deoxy-alpha-D-ribose 1-phosphate + thymine</text>
        <dbReference type="Rhea" id="RHEA:16037"/>
        <dbReference type="ChEBI" id="CHEBI:17748"/>
        <dbReference type="ChEBI" id="CHEBI:17821"/>
        <dbReference type="ChEBI" id="CHEBI:43474"/>
        <dbReference type="ChEBI" id="CHEBI:57259"/>
        <dbReference type="EC" id="2.4.2.2"/>
    </reaction>
</comment>
<comment type="catalytic activity">
    <reaction evidence="3">
        <text>uridine + phosphate = alpha-D-ribose 1-phosphate + uracil</text>
        <dbReference type="Rhea" id="RHEA:24388"/>
        <dbReference type="ChEBI" id="CHEBI:16704"/>
        <dbReference type="ChEBI" id="CHEBI:17568"/>
        <dbReference type="ChEBI" id="CHEBI:43474"/>
        <dbReference type="ChEBI" id="CHEBI:57720"/>
        <dbReference type="EC" id="2.4.2.2"/>
    </reaction>
</comment>
<evidence type="ECO:0000313" key="5">
    <source>
        <dbReference type="Proteomes" id="UP000001870"/>
    </source>
</evidence>
<dbReference type="PANTHER" id="PTHR36540:SF1">
    <property type="entry name" value="PYRIMIDINE_PURINE NUCLEOSIDE PHOSPHORYLASE"/>
    <property type="match status" value="1"/>
</dbReference>
<dbReference type="SUPFAM" id="SSF51182">
    <property type="entry name" value="RmlC-like cupins"/>
    <property type="match status" value="1"/>
</dbReference>
<comment type="catalytic activity">
    <reaction evidence="3">
        <text>inosine + phosphate = alpha-D-ribose 1-phosphate + hypoxanthine</text>
        <dbReference type="Rhea" id="RHEA:27646"/>
        <dbReference type="ChEBI" id="CHEBI:17368"/>
        <dbReference type="ChEBI" id="CHEBI:17596"/>
        <dbReference type="ChEBI" id="CHEBI:43474"/>
        <dbReference type="ChEBI" id="CHEBI:57720"/>
        <dbReference type="EC" id="2.4.2.1"/>
    </reaction>
</comment>
<dbReference type="InterPro" id="IPR011051">
    <property type="entry name" value="RmlC_Cupin_sf"/>
</dbReference>
<evidence type="ECO:0000256" key="3">
    <source>
        <dbReference type="HAMAP-Rule" id="MF_01537"/>
    </source>
</evidence>
<sequence>MALIKGVAMSFKVNHYFDNKVSSIGFESANGRCTSGVMSPGEYTFSTSHKELMKVVEGELVVKLPKSDEWQSFVTGTSFNVPANVSFDVKVSTPTAYLCFYS</sequence>
<dbReference type="AlphaFoldDB" id="F2G410"/>
<dbReference type="EMBL" id="CP001103">
    <property type="protein sequence ID" value="AEA97352.2"/>
    <property type="molecule type" value="Genomic_DNA"/>
</dbReference>
<evidence type="ECO:0000313" key="4">
    <source>
        <dbReference type="EMBL" id="AEA97352.2"/>
    </source>
</evidence>
<protein>
    <recommendedName>
        <fullName evidence="3">Pyrimidine/purine nucleoside phosphorylase</fullName>
        <ecNumber evidence="3">2.4.2.1</ecNumber>
        <ecNumber evidence="3">2.4.2.2</ecNumber>
    </recommendedName>
    <alternativeName>
        <fullName evidence="3">Adenosine phosphorylase</fullName>
    </alternativeName>
    <alternativeName>
        <fullName evidence="3">Cytidine phosphorylase</fullName>
    </alternativeName>
    <alternativeName>
        <fullName evidence="3">Guanosine phosphorylase</fullName>
    </alternativeName>
    <alternativeName>
        <fullName evidence="3">Inosine phosphorylase</fullName>
    </alternativeName>
    <alternativeName>
        <fullName evidence="3">Thymidine phosphorylase</fullName>
    </alternativeName>
    <alternativeName>
        <fullName evidence="3">Uridine phosphorylase</fullName>
    </alternativeName>
    <alternativeName>
        <fullName evidence="3">Xanthosine phosphorylase</fullName>
    </alternativeName>
</protein>
<reference evidence="4 5" key="1">
    <citation type="journal article" date="2008" name="ISME J.">
        <title>Comparative genomics of two ecotypes of the marine planktonic copiotroph Alteromonas macleodii suggests alternative lifestyles associated with different kinds of particulate organic matter.</title>
        <authorList>
            <person name="Ivars-Martinez E."/>
            <person name="Martin-Cuadrado A.B."/>
            <person name="D'Auria G."/>
            <person name="Mira A."/>
            <person name="Ferriera S."/>
            <person name="Johnson J."/>
            <person name="Friedman R."/>
            <person name="Rodriguez-Valera F."/>
        </authorList>
    </citation>
    <scope>NUCLEOTIDE SEQUENCE [LARGE SCALE GENOMIC DNA]</scope>
    <source>
        <strain evidence="5">DSM 17117 / CIP 110805 / LMG 28347 / Deep ecotype</strain>
    </source>
</reference>
<dbReference type="HAMAP" id="MF_01537">
    <property type="entry name" value="Nucleos_phosphorylase_PpnP"/>
    <property type="match status" value="1"/>
</dbReference>
<name>F2G410_ALTMD</name>
<evidence type="ECO:0000256" key="1">
    <source>
        <dbReference type="ARBA" id="ARBA00022676"/>
    </source>
</evidence>
<proteinExistence type="inferred from homology"/>
<comment type="catalytic activity">
    <reaction evidence="3">
        <text>cytidine + phosphate = cytosine + alpha-D-ribose 1-phosphate</text>
        <dbReference type="Rhea" id="RHEA:52540"/>
        <dbReference type="ChEBI" id="CHEBI:16040"/>
        <dbReference type="ChEBI" id="CHEBI:17562"/>
        <dbReference type="ChEBI" id="CHEBI:43474"/>
        <dbReference type="ChEBI" id="CHEBI:57720"/>
        <dbReference type="EC" id="2.4.2.2"/>
    </reaction>
</comment>
<comment type="catalytic activity">
    <reaction evidence="3">
        <text>guanosine + phosphate = alpha-D-ribose 1-phosphate + guanine</text>
        <dbReference type="Rhea" id="RHEA:13233"/>
        <dbReference type="ChEBI" id="CHEBI:16235"/>
        <dbReference type="ChEBI" id="CHEBI:16750"/>
        <dbReference type="ChEBI" id="CHEBI:43474"/>
        <dbReference type="ChEBI" id="CHEBI:57720"/>
        <dbReference type="EC" id="2.4.2.1"/>
    </reaction>
</comment>
<dbReference type="Gene3D" id="2.60.120.10">
    <property type="entry name" value="Jelly Rolls"/>
    <property type="match status" value="1"/>
</dbReference>
<dbReference type="GO" id="GO:0004731">
    <property type="term" value="F:purine-nucleoside phosphorylase activity"/>
    <property type="evidence" value="ECO:0007669"/>
    <property type="project" value="UniProtKB-UniRule"/>
</dbReference>
<evidence type="ECO:0000256" key="2">
    <source>
        <dbReference type="ARBA" id="ARBA00022679"/>
    </source>
</evidence>
<dbReference type="GO" id="GO:0009032">
    <property type="term" value="F:thymidine phosphorylase activity"/>
    <property type="evidence" value="ECO:0007669"/>
    <property type="project" value="RHEA"/>
</dbReference>
<dbReference type="PANTHER" id="PTHR36540">
    <property type="entry name" value="PYRIMIDINE/PURINE NUCLEOSIDE PHOSPHORYLASE"/>
    <property type="match status" value="1"/>
</dbReference>
<reference evidence="4 5" key="2">
    <citation type="journal article" date="2015" name="Antonie Van Leeuwenhoek">
        <title>Ecophysiological diversity of a novel member of the genus Alteromonas, and description of Alteromonas mediterranea sp. nov.</title>
        <authorList>
            <person name="Ivanova E.P."/>
            <person name="Lopez-Perez M."/>
            <person name="Zabalos M."/>
            <person name="Nguyen S.H."/>
            <person name="Webb H.K."/>
            <person name="Ryan J."/>
            <person name="Lagutin K."/>
            <person name="Vyssotski M."/>
            <person name="Crawford R.J."/>
            <person name="Rodriguez-Valera F."/>
        </authorList>
    </citation>
    <scope>NUCLEOTIDE SEQUENCE [LARGE SCALE GENOMIC DNA]</scope>
    <source>
        <strain evidence="5">DSM 17117 / CIP 110805 / LMG 28347 / Deep ecotype</strain>
    </source>
</reference>
<dbReference type="CDD" id="cd20296">
    <property type="entry name" value="cupin_PpnP-like"/>
    <property type="match status" value="1"/>
</dbReference>
<comment type="catalytic activity">
    <reaction evidence="3">
        <text>adenosine + phosphate = alpha-D-ribose 1-phosphate + adenine</text>
        <dbReference type="Rhea" id="RHEA:27642"/>
        <dbReference type="ChEBI" id="CHEBI:16335"/>
        <dbReference type="ChEBI" id="CHEBI:16708"/>
        <dbReference type="ChEBI" id="CHEBI:43474"/>
        <dbReference type="ChEBI" id="CHEBI:57720"/>
        <dbReference type="EC" id="2.4.2.1"/>
    </reaction>
</comment>
<dbReference type="InterPro" id="IPR009664">
    <property type="entry name" value="Ppnp"/>
</dbReference>
<gene>
    <name evidence="3" type="primary">ppnP</name>
    <name evidence="4" type="ordered locus">MADE_1006050</name>
</gene>
<dbReference type="GO" id="GO:0005829">
    <property type="term" value="C:cytosol"/>
    <property type="evidence" value="ECO:0007669"/>
    <property type="project" value="TreeGrafter"/>
</dbReference>
<dbReference type="GO" id="GO:0004850">
    <property type="term" value="F:uridine phosphorylase activity"/>
    <property type="evidence" value="ECO:0007669"/>
    <property type="project" value="RHEA"/>
</dbReference>
<comment type="function">
    <text evidence="3">Catalyzes the phosphorolysis of diverse nucleosides, yielding D-ribose 1-phosphate and the respective free bases. Can use uridine, adenosine, guanosine, cytidine, thymidine, inosine and xanthosine as substrates. Also catalyzes the reverse reactions.</text>
</comment>
<keyword evidence="1 3" id="KW-0328">Glycosyltransferase</keyword>
<keyword evidence="5" id="KW-1185">Reference proteome</keyword>